<organism evidence="2 3">
    <name type="scientific">Schleiferilactobacillus shenzhenensis LY-73</name>
    <dbReference type="NCBI Taxonomy" id="1231336"/>
    <lineage>
        <taxon>Bacteria</taxon>
        <taxon>Bacillati</taxon>
        <taxon>Bacillota</taxon>
        <taxon>Bacilli</taxon>
        <taxon>Lactobacillales</taxon>
        <taxon>Lactobacillaceae</taxon>
        <taxon>Schleiferilactobacillus</taxon>
    </lineage>
</organism>
<protein>
    <submittedName>
        <fullName evidence="2">PTS system, galactitol-specific IIB component</fullName>
    </submittedName>
</protein>
<dbReference type="STRING" id="1231336.L248_0510"/>
<reference evidence="3" key="1">
    <citation type="journal article" date="2013" name="Genome Announc.">
        <title>Whole-Genome Sequencing of Lactobacillus shenzhenensis Strain LY-73T.</title>
        <authorList>
            <person name="Lin Z."/>
            <person name="Liu Z."/>
            <person name="Yang R."/>
            <person name="Zou Y."/>
            <person name="Wan D."/>
            <person name="Chen J."/>
            <person name="Guo M."/>
            <person name="Zhao J."/>
            <person name="Fang C."/>
            <person name="Yang R."/>
            <person name="Liu F."/>
        </authorList>
    </citation>
    <scope>NUCLEOTIDE SEQUENCE [LARGE SCALE GENOMIC DNA]</scope>
    <source>
        <strain evidence="3">LY-73</strain>
    </source>
</reference>
<evidence type="ECO:0000256" key="1">
    <source>
        <dbReference type="ARBA" id="ARBA00022679"/>
    </source>
</evidence>
<dbReference type="GO" id="GO:0009401">
    <property type="term" value="P:phosphoenolpyruvate-dependent sugar phosphotransferase system"/>
    <property type="evidence" value="ECO:0007669"/>
    <property type="project" value="InterPro"/>
</dbReference>
<dbReference type="Gene3D" id="3.40.50.2300">
    <property type="match status" value="1"/>
</dbReference>
<evidence type="ECO:0000313" key="3">
    <source>
        <dbReference type="Proteomes" id="UP000030647"/>
    </source>
</evidence>
<proteinExistence type="predicted"/>
<keyword evidence="3" id="KW-1185">Reference proteome</keyword>
<dbReference type="eggNOG" id="COG3414">
    <property type="taxonomic scope" value="Bacteria"/>
</dbReference>
<dbReference type="InterPro" id="IPR036095">
    <property type="entry name" value="PTS_EIIB-like_sf"/>
</dbReference>
<gene>
    <name evidence="2" type="ORF">L248_0510</name>
</gene>
<dbReference type="Proteomes" id="UP000030647">
    <property type="component" value="Unassembled WGS sequence"/>
</dbReference>
<accession>U4TJC0</accession>
<dbReference type="SUPFAM" id="SSF52794">
    <property type="entry name" value="PTS system IIB component-like"/>
    <property type="match status" value="1"/>
</dbReference>
<dbReference type="GO" id="GO:0008982">
    <property type="term" value="F:protein-N(PI)-phosphohistidine-sugar phosphotransferase activity"/>
    <property type="evidence" value="ECO:0007669"/>
    <property type="project" value="InterPro"/>
</dbReference>
<dbReference type="EMBL" id="KI271591">
    <property type="protein sequence ID" value="ERL64906.1"/>
    <property type="molecule type" value="Genomic_DNA"/>
</dbReference>
<dbReference type="CDD" id="cd05566">
    <property type="entry name" value="PTS_IIB_galactitol"/>
    <property type="match status" value="1"/>
</dbReference>
<evidence type="ECO:0000313" key="2">
    <source>
        <dbReference type="EMBL" id="ERL64906.1"/>
    </source>
</evidence>
<dbReference type="HOGENOM" id="CLU_159248_3_1_9"/>
<dbReference type="AlphaFoldDB" id="U4TJC0"/>
<keyword evidence="1" id="KW-0808">Transferase</keyword>
<sequence length="87" mass="9745">MTSTIAIQKLQEELDKRGVPKDEYKIDQASIPEVPSMADNYDLVITTTQYTNPNGKPVTNGLPFLTNIGLDQTMDEIIKHLDLKPTK</sequence>
<name>U4TJC0_9LACO</name>